<evidence type="ECO:0000313" key="5">
    <source>
        <dbReference type="RefSeq" id="XP_033457222.1"/>
    </source>
</evidence>
<dbReference type="FunFam" id="3.40.50.720:FF:000336">
    <property type="entry name" value="Aldehyde reductase"/>
    <property type="match status" value="1"/>
</dbReference>
<reference evidence="5" key="3">
    <citation type="submission" date="2025-08" db="UniProtKB">
        <authorList>
            <consortium name="RefSeq"/>
        </authorList>
    </citation>
    <scope>IDENTIFICATION</scope>
    <source>
        <strain evidence="5">CBS 342.82</strain>
    </source>
</reference>
<gene>
    <name evidence="5" type="ORF">K489DRAFT_382938</name>
</gene>
<dbReference type="PANTHER" id="PTHR10366:SF564">
    <property type="entry name" value="STEROL-4-ALPHA-CARBOXYLATE 3-DEHYDROGENASE, DECARBOXYLATING"/>
    <property type="match status" value="1"/>
</dbReference>
<organism evidence="5">
    <name type="scientific">Dissoconium aciculare CBS 342.82</name>
    <dbReference type="NCBI Taxonomy" id="1314786"/>
    <lineage>
        <taxon>Eukaryota</taxon>
        <taxon>Fungi</taxon>
        <taxon>Dikarya</taxon>
        <taxon>Ascomycota</taxon>
        <taxon>Pezizomycotina</taxon>
        <taxon>Dothideomycetes</taxon>
        <taxon>Dothideomycetidae</taxon>
        <taxon>Mycosphaerellales</taxon>
        <taxon>Dissoconiaceae</taxon>
        <taxon>Dissoconium</taxon>
    </lineage>
</organism>
<dbReference type="PANTHER" id="PTHR10366">
    <property type="entry name" value="NAD DEPENDENT EPIMERASE/DEHYDRATASE"/>
    <property type="match status" value="1"/>
</dbReference>
<dbReference type="GeneID" id="54363293"/>
<sequence length="352" mass="37526">MAAKETVLVTGGSGFIGSHCILKALEQGYNVRTTLRSLKRTDEVKQMLRQGGATEEQANSVTFVAVDLLKDDGWTEAATGCAYVLHVASPFPPGAPKHEDDLIIPAREGTLRALRAAKAAGTVKRVVVTSSFASIGYGQVPTDKPYDEENWTNLENPAKPVSPYAKSKTIAERAAWEYIKTEGGDLELAVVNPVGVFGPVLSKDFATSVELVSRLVKGQIPGCPKLVLGVVDVRDIAALHLLAMTHPDAAGQRFLGTADGDFLSVLQIANLLKDSDLPPHIIKKLPSRELPNILLQVAGFFDKTIGMVSSELGKPKNGTNTKAKRVLGWAPRSAQEAVVSSAKSLLEVGVAK</sequence>
<reference evidence="5" key="2">
    <citation type="submission" date="2020-04" db="EMBL/GenBank/DDBJ databases">
        <authorList>
            <consortium name="NCBI Genome Project"/>
        </authorList>
    </citation>
    <scope>NUCLEOTIDE SEQUENCE</scope>
    <source>
        <strain evidence="5">CBS 342.82</strain>
    </source>
</reference>
<dbReference type="InterPro" id="IPR036291">
    <property type="entry name" value="NAD(P)-bd_dom_sf"/>
</dbReference>
<dbReference type="InterPro" id="IPR001509">
    <property type="entry name" value="Epimerase_deHydtase"/>
</dbReference>
<accession>A0A6J3LWP7</accession>
<dbReference type="SUPFAM" id="SSF51735">
    <property type="entry name" value="NAD(P)-binding Rossmann-fold domains"/>
    <property type="match status" value="1"/>
</dbReference>
<comment type="similarity">
    <text evidence="2">Belongs to the NAD(P)-dependent epimerase/dehydratase family. Dihydroflavonol-4-reductase subfamily.</text>
</comment>
<dbReference type="AlphaFoldDB" id="A0A6J3LWP7"/>
<keyword evidence="1" id="KW-0560">Oxidoreductase</keyword>
<keyword evidence="4" id="KW-1185">Reference proteome</keyword>
<reference evidence="5" key="1">
    <citation type="submission" date="2020-01" db="EMBL/GenBank/DDBJ databases">
        <authorList>
            <consortium name="DOE Joint Genome Institute"/>
            <person name="Haridas S."/>
            <person name="Albert R."/>
            <person name="Binder M."/>
            <person name="Bloem J."/>
            <person name="Labutti K."/>
            <person name="Salamov A."/>
            <person name="Andreopoulos B."/>
            <person name="Baker S.E."/>
            <person name="Barry K."/>
            <person name="Bills G."/>
            <person name="Bluhm B.H."/>
            <person name="Cannon C."/>
            <person name="Castanera R."/>
            <person name="Culley D.E."/>
            <person name="Daum C."/>
            <person name="Ezra D."/>
            <person name="Gonzalez J.B."/>
            <person name="Henrissat B."/>
            <person name="Kuo A."/>
            <person name="Liang C."/>
            <person name="Lipzen A."/>
            <person name="Lutzoni F."/>
            <person name="Magnuson J."/>
            <person name="Mondo S."/>
            <person name="Nolan M."/>
            <person name="Ohm R."/>
            <person name="Pangilinan J."/>
            <person name="Park H.-J."/>
            <person name="Ramirez L."/>
            <person name="Alfaro M."/>
            <person name="Sun H."/>
            <person name="Tritt A."/>
            <person name="Yoshinaga Y."/>
            <person name="Zwiers L.-H."/>
            <person name="Turgeon B.G."/>
            <person name="Goodwin S.B."/>
            <person name="Spatafora J.W."/>
            <person name="Crous P.W."/>
            <person name="Grigoriev I.V."/>
        </authorList>
    </citation>
    <scope>NUCLEOTIDE SEQUENCE</scope>
    <source>
        <strain evidence="5">CBS 342.82</strain>
    </source>
</reference>
<name>A0A6J3LWP7_9PEZI</name>
<evidence type="ECO:0000259" key="3">
    <source>
        <dbReference type="Pfam" id="PF01370"/>
    </source>
</evidence>
<feature type="domain" description="NAD-dependent epimerase/dehydratase" evidence="3">
    <location>
        <begin position="7"/>
        <end position="251"/>
    </location>
</feature>
<protein>
    <submittedName>
        <fullName evidence="5">NAD-dependent epimerase/dehydratase</fullName>
    </submittedName>
</protein>
<dbReference type="Pfam" id="PF01370">
    <property type="entry name" value="Epimerase"/>
    <property type="match status" value="1"/>
</dbReference>
<dbReference type="RefSeq" id="XP_033457222.1">
    <property type="nucleotide sequence ID" value="XM_033605493.1"/>
</dbReference>
<dbReference type="GO" id="GO:0016616">
    <property type="term" value="F:oxidoreductase activity, acting on the CH-OH group of donors, NAD or NADP as acceptor"/>
    <property type="evidence" value="ECO:0007669"/>
    <property type="project" value="TreeGrafter"/>
</dbReference>
<evidence type="ECO:0000313" key="4">
    <source>
        <dbReference type="Proteomes" id="UP000504637"/>
    </source>
</evidence>
<evidence type="ECO:0000256" key="1">
    <source>
        <dbReference type="ARBA" id="ARBA00023002"/>
    </source>
</evidence>
<evidence type="ECO:0000256" key="2">
    <source>
        <dbReference type="ARBA" id="ARBA00023445"/>
    </source>
</evidence>
<dbReference type="Gene3D" id="3.40.50.720">
    <property type="entry name" value="NAD(P)-binding Rossmann-like Domain"/>
    <property type="match status" value="1"/>
</dbReference>
<proteinExistence type="inferred from homology"/>
<dbReference type="Proteomes" id="UP000504637">
    <property type="component" value="Unplaced"/>
</dbReference>
<dbReference type="CDD" id="cd05227">
    <property type="entry name" value="AR_SDR_e"/>
    <property type="match status" value="1"/>
</dbReference>
<dbReference type="OrthoDB" id="2735536at2759"/>
<dbReference type="InterPro" id="IPR050425">
    <property type="entry name" value="NAD(P)_dehydrat-like"/>
</dbReference>